<dbReference type="EMBL" id="BRXZ01000819">
    <property type="protein sequence ID" value="GMH54850.1"/>
    <property type="molecule type" value="Genomic_DNA"/>
</dbReference>
<dbReference type="AlphaFoldDB" id="A0A9W6ZRW4"/>
<evidence type="ECO:0000256" key="1">
    <source>
        <dbReference type="SAM" id="SignalP"/>
    </source>
</evidence>
<dbReference type="OrthoDB" id="199897at2759"/>
<protein>
    <submittedName>
        <fullName evidence="2">Uncharacterized protein</fullName>
    </submittedName>
</protein>
<evidence type="ECO:0000313" key="3">
    <source>
        <dbReference type="Proteomes" id="UP001165082"/>
    </source>
</evidence>
<evidence type="ECO:0000313" key="2">
    <source>
        <dbReference type="EMBL" id="GMH54850.1"/>
    </source>
</evidence>
<proteinExistence type="predicted"/>
<gene>
    <name evidence="2" type="ORF">TrRE_jg6885</name>
</gene>
<accession>A0A9W6ZRW4</accession>
<feature type="signal peptide" evidence="1">
    <location>
        <begin position="1"/>
        <end position="15"/>
    </location>
</feature>
<dbReference type="Proteomes" id="UP001165082">
    <property type="component" value="Unassembled WGS sequence"/>
</dbReference>
<sequence>MLLLTLLLIPPEKFSVQITGEDSDGEVDEWVQRLASTEVEEVRIELIEKYLELGRTQEFAENEVDNFLNDRERSEKFLDMRRIAKEAEIVLNVISKYWAAFSAAYPQAGFGDFLKQFFNL</sequence>
<comment type="caution">
    <text evidence="2">The sequence shown here is derived from an EMBL/GenBank/DDBJ whole genome shotgun (WGS) entry which is preliminary data.</text>
</comment>
<keyword evidence="3" id="KW-1185">Reference proteome</keyword>
<keyword evidence="1" id="KW-0732">Signal</keyword>
<name>A0A9W6ZRW4_9STRA</name>
<reference evidence="2" key="1">
    <citation type="submission" date="2022-07" db="EMBL/GenBank/DDBJ databases">
        <title>Genome analysis of Parmales, a sister group of diatoms, reveals the evolutionary specialization of diatoms from phago-mixotrophs to photoautotrophs.</title>
        <authorList>
            <person name="Ban H."/>
            <person name="Sato S."/>
            <person name="Yoshikawa S."/>
            <person name="Kazumasa Y."/>
            <person name="Nakamura Y."/>
            <person name="Ichinomiya M."/>
            <person name="Saitoh K."/>
            <person name="Sato N."/>
            <person name="Blanc-Mathieu R."/>
            <person name="Endo H."/>
            <person name="Kuwata A."/>
            <person name="Ogata H."/>
        </authorList>
    </citation>
    <scope>NUCLEOTIDE SEQUENCE</scope>
</reference>
<organism evidence="2 3">
    <name type="scientific">Triparma retinervis</name>
    <dbReference type="NCBI Taxonomy" id="2557542"/>
    <lineage>
        <taxon>Eukaryota</taxon>
        <taxon>Sar</taxon>
        <taxon>Stramenopiles</taxon>
        <taxon>Ochrophyta</taxon>
        <taxon>Bolidophyceae</taxon>
        <taxon>Parmales</taxon>
        <taxon>Triparmaceae</taxon>
        <taxon>Triparma</taxon>
    </lineage>
</organism>
<feature type="chain" id="PRO_5040810224" evidence="1">
    <location>
        <begin position="16"/>
        <end position="120"/>
    </location>
</feature>